<reference evidence="2" key="1">
    <citation type="submission" date="2011-12" db="EMBL/GenBank/DDBJ databases">
        <title>The complete genome of chromosome of Sulfobacillus acidophilus DSM 10332.</title>
        <authorList>
            <person name="Lucas S."/>
            <person name="Han J."/>
            <person name="Lapidus A."/>
            <person name="Bruce D."/>
            <person name="Goodwin L."/>
            <person name="Pitluck S."/>
            <person name="Peters L."/>
            <person name="Kyrpides N."/>
            <person name="Mavromatis K."/>
            <person name="Ivanova N."/>
            <person name="Mikhailova N."/>
            <person name="Chertkov O."/>
            <person name="Saunders E."/>
            <person name="Detter J.C."/>
            <person name="Tapia R."/>
            <person name="Han C."/>
            <person name="Land M."/>
            <person name="Hauser L."/>
            <person name="Markowitz V."/>
            <person name="Cheng J.-F."/>
            <person name="Hugenholtz P."/>
            <person name="Woyke T."/>
            <person name="Wu D."/>
            <person name="Pukall R."/>
            <person name="Gehrich-Schroeter G."/>
            <person name="Schneider S."/>
            <person name="Klenk H.-P."/>
            <person name="Eisen J.A."/>
        </authorList>
    </citation>
    <scope>NUCLEOTIDE SEQUENCE [LARGE SCALE GENOMIC DNA]</scope>
    <source>
        <strain evidence="2">ATCC 700253 / DSM 10332 / NAL</strain>
    </source>
</reference>
<organism evidence="1 2">
    <name type="scientific">Sulfobacillus acidophilus (strain ATCC 700253 / DSM 10332 / NAL)</name>
    <dbReference type="NCBI Taxonomy" id="679936"/>
    <lineage>
        <taxon>Bacteria</taxon>
        <taxon>Bacillati</taxon>
        <taxon>Bacillota</taxon>
        <taxon>Clostridia</taxon>
        <taxon>Eubacteriales</taxon>
        <taxon>Clostridiales Family XVII. Incertae Sedis</taxon>
        <taxon>Sulfobacillus</taxon>
    </lineage>
</organism>
<sequence length="210" mass="21888">MPVPNSIILTWARNILDALGAPPTPANMTIMAGWIVGEHGWNWDGTGNNPMNTTWNMQAPGEHSINSVHVQAYPTAQVGLQATLNTLQQPEYAPLVQALQAGDPNAFWSSDGEKALATWGGSASYPSYLKSVVDSVSGIPSQYLAAGTVATLPSVSVQSVLNDLKAGAQSLADVLGLKQFLTGGNSQDLLIGAAIGILILVLVAEGVENV</sequence>
<protein>
    <recommendedName>
        <fullName evidence="3">Mannosyl-glycoprotein endo-beta-N-acetylglucosamidase-like domain-containing protein</fullName>
    </recommendedName>
</protein>
<evidence type="ECO:0000313" key="1">
    <source>
        <dbReference type="EMBL" id="AEW05203.1"/>
    </source>
</evidence>
<keyword evidence="2" id="KW-1185">Reference proteome</keyword>
<dbReference type="HOGENOM" id="CLU_1309560_0_0_9"/>
<gene>
    <name evidence="1" type="ordered locus">Sulac_1707</name>
</gene>
<evidence type="ECO:0008006" key="3">
    <source>
        <dbReference type="Google" id="ProtNLM"/>
    </source>
</evidence>
<dbReference type="AlphaFoldDB" id="G8TZG3"/>
<evidence type="ECO:0000313" key="2">
    <source>
        <dbReference type="Proteomes" id="UP000005439"/>
    </source>
</evidence>
<dbReference type="STRING" id="679936.Sulac_1707"/>
<dbReference type="KEGG" id="sap:Sulac_1707"/>
<accession>G8TZG3</accession>
<proteinExistence type="predicted"/>
<dbReference type="EMBL" id="CP003179">
    <property type="protein sequence ID" value="AEW05203.1"/>
    <property type="molecule type" value="Genomic_DNA"/>
</dbReference>
<reference evidence="1 2" key="2">
    <citation type="journal article" date="2012" name="Stand. Genomic Sci.">
        <title>Complete genome sequence of the moderately thermophilic mineral-sulfide-oxidizing firmicute Sulfobacillus acidophilus type strain (NAL(T)).</title>
        <authorList>
            <person name="Anderson I."/>
            <person name="Chertkov O."/>
            <person name="Chen A."/>
            <person name="Saunders E."/>
            <person name="Lapidus A."/>
            <person name="Nolan M."/>
            <person name="Lucas S."/>
            <person name="Hammon N."/>
            <person name="Deshpande S."/>
            <person name="Cheng J.F."/>
            <person name="Han C."/>
            <person name="Tapia R."/>
            <person name="Goodwin L.A."/>
            <person name="Pitluck S."/>
            <person name="Liolios K."/>
            <person name="Pagani I."/>
            <person name="Ivanova N."/>
            <person name="Mikhailova N."/>
            <person name="Pati A."/>
            <person name="Palaniappan K."/>
            <person name="Land M."/>
            <person name="Pan C."/>
            <person name="Rohde M."/>
            <person name="Pukall R."/>
            <person name="Goker M."/>
            <person name="Detter J.C."/>
            <person name="Woyke T."/>
            <person name="Bristow J."/>
            <person name="Eisen J.A."/>
            <person name="Markowitz V."/>
            <person name="Hugenholtz P."/>
            <person name="Kyrpides N.C."/>
            <person name="Klenk H.P."/>
            <person name="Mavromatis K."/>
        </authorList>
    </citation>
    <scope>NUCLEOTIDE SEQUENCE [LARGE SCALE GENOMIC DNA]</scope>
    <source>
        <strain evidence="2">ATCC 700253 / DSM 10332 / NAL</strain>
    </source>
</reference>
<name>G8TZG3_SULAD</name>
<dbReference type="Proteomes" id="UP000005439">
    <property type="component" value="Chromosome"/>
</dbReference>
<dbReference type="PATRIC" id="fig|679936.5.peg.1775"/>